<evidence type="ECO:0000256" key="2">
    <source>
        <dbReference type="ARBA" id="ARBA00006656"/>
    </source>
</evidence>
<keyword evidence="5" id="KW-0812">Transmembrane</keyword>
<evidence type="ECO:0000313" key="9">
    <source>
        <dbReference type="WBParaSite" id="SRAE_2000440900.1"/>
    </source>
</evidence>
<keyword evidence="5" id="KW-0472">Membrane</keyword>
<keyword evidence="8" id="KW-1185">Reference proteome</keyword>
<evidence type="ECO:0000313" key="7">
    <source>
        <dbReference type="EMBL" id="CEF69763.1"/>
    </source>
</evidence>
<evidence type="ECO:0000256" key="5">
    <source>
        <dbReference type="SAM" id="Phobius"/>
    </source>
</evidence>
<feature type="domain" description="TGF-beta family profile" evidence="6">
    <location>
        <begin position="213"/>
        <end position="326"/>
    </location>
</feature>
<keyword evidence="5" id="KW-1133">Transmembrane helix</keyword>
<dbReference type="AlphaFoldDB" id="A0A090LJ73"/>
<evidence type="ECO:0000313" key="8">
    <source>
        <dbReference type="Proteomes" id="UP000035682"/>
    </source>
</evidence>
<gene>
    <name evidence="7 9 10" type="ORF">SRAE_2000440900</name>
</gene>
<evidence type="ECO:0000256" key="1">
    <source>
        <dbReference type="ARBA" id="ARBA00004613"/>
    </source>
</evidence>
<dbReference type="WormBase" id="SRAE_2000440900">
    <property type="protein sequence ID" value="SRP08889"/>
    <property type="gene ID" value="WBGene00264641"/>
</dbReference>
<evidence type="ECO:0000259" key="6">
    <source>
        <dbReference type="PROSITE" id="PS51362"/>
    </source>
</evidence>
<comment type="similarity">
    <text evidence="2 4">Belongs to the TGF-beta family.</text>
</comment>
<evidence type="ECO:0000313" key="10">
    <source>
        <dbReference type="WormBase" id="SRAE_2000440900"/>
    </source>
</evidence>
<reference evidence="7 8" key="1">
    <citation type="submission" date="2014-09" db="EMBL/GenBank/DDBJ databases">
        <authorList>
            <person name="Martin A.A."/>
        </authorList>
    </citation>
    <scope>NUCLEOTIDE SEQUENCE</scope>
    <source>
        <strain evidence="8">ED321</strain>
        <strain evidence="7">ED321 Heterogonic</strain>
    </source>
</reference>
<dbReference type="GO" id="GO:0008083">
    <property type="term" value="F:growth factor activity"/>
    <property type="evidence" value="ECO:0007669"/>
    <property type="project" value="UniProtKB-KW"/>
</dbReference>
<evidence type="ECO:0000256" key="3">
    <source>
        <dbReference type="ARBA" id="ARBA00022525"/>
    </source>
</evidence>
<dbReference type="CDD" id="cd19378">
    <property type="entry name" value="TGF_beta_DAF7"/>
    <property type="match status" value="1"/>
</dbReference>
<dbReference type="InterPro" id="IPR001839">
    <property type="entry name" value="TGF-b_C"/>
</dbReference>
<proteinExistence type="inferred from homology"/>
<dbReference type="STRING" id="34506.A0A090LJ73"/>
<comment type="subcellular location">
    <subcellularLocation>
        <location evidence="1">Secreted</location>
    </subcellularLocation>
</comment>
<sequence length="326" mass="38441">MIIISYCLLYIVLLYFTLLSFVKISLTNDIDEMFARQKILQSILDHFQLKKPLPIDVSSSVRKKYENHIDKINEHDENKKFVTFFDIPSNKIMFPIIFFKIPKILRSYIFKEGSIKLDYYSYTDHDEEFFGNIYVTTKDNEIMECIGNVTFEKNLPLNGTINIPLNINLLSKIIDLNEENIEIFIKIHKQNVTFPYLLNFASLKFHSIDTKERSKRNVENICQSKSSENSCCLRLLKINFDEIGWNFILSPKEINTNYCYGKCYSYKSDSLVGDAIYRLYSISKKEHKRCCYPTQFRELNITIFKEGSFIETKIINDILIKKCSCY</sequence>
<keyword evidence="3" id="KW-0964">Secreted</keyword>
<dbReference type="WBParaSite" id="SRAE_2000440900.1">
    <property type="protein sequence ID" value="SRAE_2000440900.1"/>
    <property type="gene ID" value="WBGene00264641"/>
</dbReference>
<dbReference type="SUPFAM" id="SSF57501">
    <property type="entry name" value="Cystine-knot cytokines"/>
    <property type="match status" value="1"/>
</dbReference>
<reference evidence="9" key="2">
    <citation type="submission" date="2020-12" db="UniProtKB">
        <authorList>
            <consortium name="WormBaseParasite"/>
        </authorList>
    </citation>
    <scope>IDENTIFICATION</scope>
</reference>
<feature type="transmembrane region" description="Helical" evidence="5">
    <location>
        <begin position="7"/>
        <end position="26"/>
    </location>
</feature>
<dbReference type="Pfam" id="PF00019">
    <property type="entry name" value="TGF_beta"/>
    <property type="match status" value="1"/>
</dbReference>
<dbReference type="Gene3D" id="2.10.90.10">
    <property type="entry name" value="Cystine-knot cytokines"/>
    <property type="match status" value="1"/>
</dbReference>
<protein>
    <submittedName>
        <fullName evidence="7 9">LD29161p</fullName>
    </submittedName>
</protein>
<dbReference type="OrthoDB" id="5948587at2759"/>
<dbReference type="Proteomes" id="UP000035682">
    <property type="component" value="Unplaced"/>
</dbReference>
<dbReference type="InterPro" id="IPR015615">
    <property type="entry name" value="TGF-beta-rel"/>
</dbReference>
<keyword evidence="4" id="KW-0339">Growth factor</keyword>
<dbReference type="GO" id="GO:0005125">
    <property type="term" value="F:cytokine activity"/>
    <property type="evidence" value="ECO:0007669"/>
    <property type="project" value="TreeGrafter"/>
</dbReference>
<dbReference type="PROSITE" id="PS51362">
    <property type="entry name" value="TGF_BETA_2"/>
    <property type="match status" value="1"/>
</dbReference>
<dbReference type="RefSeq" id="XP_024508962.1">
    <property type="nucleotide sequence ID" value="XM_024643277.1"/>
</dbReference>
<evidence type="ECO:0000256" key="4">
    <source>
        <dbReference type="RuleBase" id="RU000354"/>
    </source>
</evidence>
<dbReference type="SMART" id="SM00204">
    <property type="entry name" value="TGFB"/>
    <property type="match status" value="1"/>
</dbReference>
<accession>A0A090LJ73</accession>
<organism evidence="7">
    <name type="scientific">Strongyloides ratti</name>
    <name type="common">Parasitic roundworm</name>
    <dbReference type="NCBI Taxonomy" id="34506"/>
    <lineage>
        <taxon>Eukaryota</taxon>
        <taxon>Metazoa</taxon>
        <taxon>Ecdysozoa</taxon>
        <taxon>Nematoda</taxon>
        <taxon>Chromadorea</taxon>
        <taxon>Rhabditida</taxon>
        <taxon>Tylenchina</taxon>
        <taxon>Panagrolaimomorpha</taxon>
        <taxon>Strongyloidoidea</taxon>
        <taxon>Strongyloididae</taxon>
        <taxon>Strongyloides</taxon>
    </lineage>
</organism>
<dbReference type="EMBL" id="LN609529">
    <property type="protein sequence ID" value="CEF69763.1"/>
    <property type="molecule type" value="Genomic_DNA"/>
</dbReference>
<dbReference type="PANTHER" id="PTHR11848">
    <property type="entry name" value="TGF-BETA FAMILY"/>
    <property type="match status" value="1"/>
</dbReference>
<dbReference type="GO" id="GO:0005615">
    <property type="term" value="C:extracellular space"/>
    <property type="evidence" value="ECO:0007669"/>
    <property type="project" value="TreeGrafter"/>
</dbReference>
<name>A0A090LJ73_STRRB</name>
<dbReference type="InterPro" id="IPR029034">
    <property type="entry name" value="Cystine-knot_cytokine"/>
</dbReference>
<dbReference type="GeneID" id="36382134"/>
<dbReference type="CTD" id="36382134"/>